<dbReference type="Pfam" id="PF04205">
    <property type="entry name" value="FMN_bind"/>
    <property type="match status" value="1"/>
</dbReference>
<feature type="signal peptide" evidence="2">
    <location>
        <begin position="1"/>
        <end position="21"/>
    </location>
</feature>
<evidence type="ECO:0000313" key="7">
    <source>
        <dbReference type="Proteomes" id="UP000192478"/>
    </source>
</evidence>
<dbReference type="GO" id="GO:0010181">
    <property type="term" value="F:FMN binding"/>
    <property type="evidence" value="ECO:0007669"/>
    <property type="project" value="InterPro"/>
</dbReference>
<evidence type="ECO:0000256" key="1">
    <source>
        <dbReference type="SAM" id="MobiDB-lite"/>
    </source>
</evidence>
<dbReference type="SMART" id="SM00900">
    <property type="entry name" value="FMN_bind"/>
    <property type="match status" value="1"/>
</dbReference>
<dbReference type="RefSeq" id="WP_070967307.1">
    <property type="nucleotide sequence ID" value="NZ_CP017603.1"/>
</dbReference>
<dbReference type="EMBL" id="CP017603">
    <property type="protein sequence ID" value="AOY76197.1"/>
    <property type="molecule type" value="Genomic_DNA"/>
</dbReference>
<dbReference type="KEGG" id="cfm:BJL90_09955"/>
<dbReference type="InterPro" id="IPR007329">
    <property type="entry name" value="FMN-bd"/>
</dbReference>
<proteinExistence type="predicted"/>
<dbReference type="AlphaFoldDB" id="A0AAC9RIT8"/>
<evidence type="ECO:0000259" key="3">
    <source>
        <dbReference type="SMART" id="SM00900"/>
    </source>
</evidence>
<keyword evidence="2" id="KW-0732">Signal</keyword>
<feature type="domain" description="FMN-binding" evidence="3">
    <location>
        <begin position="71"/>
        <end position="162"/>
    </location>
</feature>
<dbReference type="EMBL" id="CP020559">
    <property type="protein sequence ID" value="ARE86572.1"/>
    <property type="molecule type" value="Genomic_DNA"/>
</dbReference>
<gene>
    <name evidence="4" type="ORF">BJL90_09955</name>
    <name evidence="5" type="ORF">CLFO_08960</name>
</gene>
<feature type="region of interest" description="Disordered" evidence="1">
    <location>
        <begin position="27"/>
        <end position="54"/>
    </location>
</feature>
<dbReference type="PROSITE" id="PS51257">
    <property type="entry name" value="PROKAR_LIPOPROTEIN"/>
    <property type="match status" value="1"/>
</dbReference>
<evidence type="ECO:0000256" key="2">
    <source>
        <dbReference type="SAM" id="SignalP"/>
    </source>
</evidence>
<organism evidence="5 7">
    <name type="scientific">Clostridium formicaceticum</name>
    <dbReference type="NCBI Taxonomy" id="1497"/>
    <lineage>
        <taxon>Bacteria</taxon>
        <taxon>Bacillati</taxon>
        <taxon>Bacillota</taxon>
        <taxon>Clostridia</taxon>
        <taxon>Eubacteriales</taxon>
        <taxon>Clostridiaceae</taxon>
        <taxon>Clostridium</taxon>
    </lineage>
</organism>
<evidence type="ECO:0000313" key="5">
    <source>
        <dbReference type="EMBL" id="ARE86572.1"/>
    </source>
</evidence>
<dbReference type="Proteomes" id="UP000192478">
    <property type="component" value="Chromosome"/>
</dbReference>
<dbReference type="GO" id="GO:0016020">
    <property type="term" value="C:membrane"/>
    <property type="evidence" value="ECO:0007669"/>
    <property type="project" value="InterPro"/>
</dbReference>
<dbReference type="Proteomes" id="UP000177894">
    <property type="component" value="Chromosome"/>
</dbReference>
<reference evidence="5 7" key="2">
    <citation type="submission" date="2017-03" db="EMBL/GenBank/DDBJ databases">
        <title>Complete sequence of Clostridium formicaceticum DSM 92.</title>
        <authorList>
            <person name="Poehlein A."/>
            <person name="Karl M."/>
            <person name="Bengelsdorf F.R."/>
            <person name="Duerre P."/>
            <person name="Daniel R."/>
        </authorList>
    </citation>
    <scope>NUCLEOTIDE SEQUENCE [LARGE SCALE GENOMIC DNA]</scope>
    <source>
        <strain evidence="5 7">DSM 92</strain>
    </source>
</reference>
<accession>A0AAC9RIT8</accession>
<sequence length="164" mass="18329">MKNKIFILFIVIAMVIFTAVACTREEAPPAPTEIPEETPVPEETPQETPEAREIEYEDGTYTGELEVNEKGWTSVVEIVVEDGKITEVDYDELDEDGNRKSEDEEYNERWEAAAGISAPEAYPQLEQSLIETQDIDAVDAVSGATATTRDFKDVVQQALDQQNQ</sequence>
<evidence type="ECO:0000313" key="6">
    <source>
        <dbReference type="Proteomes" id="UP000177894"/>
    </source>
</evidence>
<keyword evidence="6" id="KW-1185">Reference proteome</keyword>
<name>A0AAC9RIT8_9CLOT</name>
<protein>
    <submittedName>
        <fullName evidence="5">FMN-binding domain protein</fullName>
    </submittedName>
</protein>
<evidence type="ECO:0000313" key="4">
    <source>
        <dbReference type="EMBL" id="AOY76197.1"/>
    </source>
</evidence>
<feature type="chain" id="PRO_5042248877" evidence="2">
    <location>
        <begin position="22"/>
        <end position="164"/>
    </location>
</feature>
<reference evidence="4 6" key="1">
    <citation type="submission" date="2016-10" db="EMBL/GenBank/DDBJ databases">
        <title>Complete Genome Sequence of Acetogen Clostridium formicoaceticum ATCC 27076.</title>
        <authorList>
            <person name="Bao T."/>
            <person name="Cheng C."/>
            <person name="Zhao J."/>
            <person name="Yang S.-T."/>
            <person name="Wang J."/>
            <person name="Wang M."/>
        </authorList>
    </citation>
    <scope>NUCLEOTIDE SEQUENCE [LARGE SCALE GENOMIC DNA]</scope>
    <source>
        <strain evidence="4 6">ATCC 27076</strain>
    </source>
</reference>
<dbReference type="Gene3D" id="3.90.1010.20">
    <property type="match status" value="1"/>
</dbReference>